<dbReference type="Proteomes" id="UP000660611">
    <property type="component" value="Unassembled WGS sequence"/>
</dbReference>
<comment type="caution">
    <text evidence="2">The sequence shown here is derived from an EMBL/GenBank/DDBJ whole genome shotgun (WGS) entry which is preliminary data.</text>
</comment>
<keyword evidence="1" id="KW-0812">Transmembrane</keyword>
<evidence type="ECO:0000313" key="3">
    <source>
        <dbReference type="Proteomes" id="UP000660611"/>
    </source>
</evidence>
<name>A0A919PQ49_9ACTN</name>
<dbReference type="SUPFAM" id="SSF82171">
    <property type="entry name" value="DPP6 N-terminal domain-like"/>
    <property type="match status" value="1"/>
</dbReference>
<proteinExistence type="predicted"/>
<reference evidence="2" key="1">
    <citation type="submission" date="2021-01" db="EMBL/GenBank/DDBJ databases">
        <title>Whole genome shotgun sequence of Dactylosporangium siamense NBRC 106093.</title>
        <authorList>
            <person name="Komaki H."/>
            <person name="Tamura T."/>
        </authorList>
    </citation>
    <scope>NUCLEOTIDE SEQUENCE</scope>
    <source>
        <strain evidence="2">NBRC 106093</strain>
    </source>
</reference>
<evidence type="ECO:0000313" key="2">
    <source>
        <dbReference type="EMBL" id="GIG48019.1"/>
    </source>
</evidence>
<dbReference type="EMBL" id="BONQ01000093">
    <property type="protein sequence ID" value="GIG48019.1"/>
    <property type="molecule type" value="Genomic_DNA"/>
</dbReference>
<keyword evidence="1" id="KW-1133">Transmembrane helix</keyword>
<keyword evidence="1" id="KW-0472">Membrane</keyword>
<gene>
    <name evidence="2" type="ORF">Dsi01nite_060600</name>
</gene>
<protein>
    <submittedName>
        <fullName evidence="2">Uncharacterized protein</fullName>
    </submittedName>
</protein>
<dbReference type="AlphaFoldDB" id="A0A919PQ49"/>
<evidence type="ECO:0000256" key="1">
    <source>
        <dbReference type="SAM" id="Phobius"/>
    </source>
</evidence>
<feature type="transmembrane region" description="Helical" evidence="1">
    <location>
        <begin position="42"/>
        <end position="62"/>
    </location>
</feature>
<sequence length="395" mass="40527">MDRLDERLSSTLEQRAGSIAEPLPYLADDIVRMGRRAARRRAWMAAAGGVTALVLAGVPIVLSVAPGQADQPAVGSTAESTAGPAPVVPTNCAVERLALPAGGARTLVMAMAPTGRYVVGRTAHPDSTSDFDLLIWDRGALHRVDLPGEQQIPTDVNAGGVVVGSGNGQAWLYGGGAAVPLPGKRSSAAAISDGGVIVGSDDGLPVLWRSASGAPAALPLPEGTWEGQATDITADGRTIVGTIRDTKTNTSHAYVWSTDGTRRELPLPVTDGVPAAGAHAAGITGDWVSGAAETQHTSVVARWNLRTGEVQTLPDAHGAGGEISADGWMVASDRFGNGTLLLSRQATLRLPGLPDHDDARIADVPKSISQDGLLIAGNAASAAAKDTLPVLWRCT</sequence>
<keyword evidence="3" id="KW-1185">Reference proteome</keyword>
<dbReference type="RefSeq" id="WP_203849736.1">
    <property type="nucleotide sequence ID" value="NZ_BAAAVW010000021.1"/>
</dbReference>
<accession>A0A919PQ49</accession>
<organism evidence="2 3">
    <name type="scientific">Dactylosporangium siamense</name>
    <dbReference type="NCBI Taxonomy" id="685454"/>
    <lineage>
        <taxon>Bacteria</taxon>
        <taxon>Bacillati</taxon>
        <taxon>Actinomycetota</taxon>
        <taxon>Actinomycetes</taxon>
        <taxon>Micromonosporales</taxon>
        <taxon>Micromonosporaceae</taxon>
        <taxon>Dactylosporangium</taxon>
    </lineage>
</organism>